<evidence type="ECO:0000313" key="3">
    <source>
        <dbReference type="Proteomes" id="UP000320244"/>
    </source>
</evidence>
<dbReference type="EMBL" id="VCQV01000009">
    <property type="protein sequence ID" value="TWP36797.1"/>
    <property type="molecule type" value="Genomic_DNA"/>
</dbReference>
<reference evidence="2 3" key="2">
    <citation type="submission" date="2019-08" db="EMBL/GenBank/DDBJ databases">
        <title>Jejuicoccus antrihumi gen. nov., sp. nov., a new member of the family Dermacoccaceae isolated from a cave.</title>
        <authorList>
            <person name="Schumann P."/>
            <person name="Kim I.S."/>
        </authorList>
    </citation>
    <scope>NUCLEOTIDE SEQUENCE [LARGE SCALE GENOMIC DNA]</scope>
    <source>
        <strain evidence="2 3">C5-26</strain>
    </source>
</reference>
<dbReference type="OrthoDB" id="2014935at2"/>
<keyword evidence="1" id="KW-0812">Transmembrane</keyword>
<feature type="transmembrane region" description="Helical" evidence="1">
    <location>
        <begin position="80"/>
        <end position="100"/>
    </location>
</feature>
<reference evidence="2 3" key="1">
    <citation type="submission" date="2019-05" db="EMBL/GenBank/DDBJ databases">
        <authorList>
            <person name="Lee S.D."/>
        </authorList>
    </citation>
    <scope>NUCLEOTIDE SEQUENCE [LARGE SCALE GENOMIC DNA]</scope>
    <source>
        <strain evidence="2 3">C5-26</strain>
    </source>
</reference>
<accession>A0A563E2N5</accession>
<feature type="transmembrane region" description="Helical" evidence="1">
    <location>
        <begin position="120"/>
        <end position="153"/>
    </location>
</feature>
<feature type="transmembrane region" description="Helical" evidence="1">
    <location>
        <begin position="159"/>
        <end position="179"/>
    </location>
</feature>
<gene>
    <name evidence="2" type="ORF">FGL98_08535</name>
</gene>
<keyword evidence="1" id="KW-0472">Membrane</keyword>
<feature type="transmembrane region" description="Helical" evidence="1">
    <location>
        <begin position="191"/>
        <end position="207"/>
    </location>
</feature>
<dbReference type="AlphaFoldDB" id="A0A563E2N5"/>
<protein>
    <submittedName>
        <fullName evidence="2">ABC transporter permease</fullName>
    </submittedName>
</protein>
<proteinExistence type="predicted"/>
<organism evidence="2 3">
    <name type="scientific">Leekyejoonella antrihumi</name>
    <dbReference type="NCBI Taxonomy" id="1660198"/>
    <lineage>
        <taxon>Bacteria</taxon>
        <taxon>Bacillati</taxon>
        <taxon>Actinomycetota</taxon>
        <taxon>Actinomycetes</taxon>
        <taxon>Micrococcales</taxon>
        <taxon>Dermacoccaceae</taxon>
        <taxon>Leekyejoonella</taxon>
    </lineage>
</organism>
<name>A0A563E2N5_9MICO</name>
<feature type="transmembrane region" description="Helical" evidence="1">
    <location>
        <begin position="236"/>
        <end position="256"/>
    </location>
</feature>
<feature type="transmembrane region" description="Helical" evidence="1">
    <location>
        <begin position="500"/>
        <end position="523"/>
    </location>
</feature>
<feature type="transmembrane region" description="Helical" evidence="1">
    <location>
        <begin position="387"/>
        <end position="413"/>
    </location>
</feature>
<evidence type="ECO:0000256" key="1">
    <source>
        <dbReference type="SAM" id="Phobius"/>
    </source>
</evidence>
<comment type="caution">
    <text evidence="2">The sequence shown here is derived from an EMBL/GenBank/DDBJ whole genome shotgun (WGS) entry which is preliminary data.</text>
</comment>
<sequence length="530" mass="53934">MGRTGIGVLLRAALRRDRVVLPIVVLLLVLETVANAGLYSSLYPTAADRARLTTASASNAAMRALYGPVFDLSTAGGFTAWRVGGFVATCVGLMAMLLVIRHTRADEETGRTELIRSQPLGRHAVLASALLTCAVGGLAVGVLAAIGLIVLGLPVGGSLTLGAGFTLTALVFAGVGGVAAQLAERARTARALAGSVLGLSYIARAVGDSSTPLHWCSWLSPIGWAERLRPFAGDRVGPAALSIAATIVLVLAAALLESRRDLGAGMYPARAGRPRASRALNGIAPLAARLQWAPLTWWAGGLLITGFATGSIASGLLETLRDTPSALTLLQRMGGRGALVDTYFAAVIPTIAVVALAQGVAVIARLSTEESTGRAELLLSTPVNRRAMLAAHVGWALLGAVLLMVALGLGLGLGYTAAGGPLDQLIGLIGACLAQVPAMWVVIAAGAGCLGLSARLAPVPWALLVGCVALAWLGPLLRLPGAVMGLSPFSHLTDLPGSQVAWTVLSACAALAGVGLAAAAVAYRRRDISG</sequence>
<keyword evidence="1" id="KW-1133">Transmembrane helix</keyword>
<feature type="transmembrane region" description="Helical" evidence="1">
    <location>
        <begin position="343"/>
        <end position="366"/>
    </location>
</feature>
<dbReference type="Proteomes" id="UP000320244">
    <property type="component" value="Unassembled WGS sequence"/>
</dbReference>
<dbReference type="RefSeq" id="WP_146316338.1">
    <property type="nucleotide sequence ID" value="NZ_VCQV01000009.1"/>
</dbReference>
<evidence type="ECO:0000313" key="2">
    <source>
        <dbReference type="EMBL" id="TWP36797.1"/>
    </source>
</evidence>
<feature type="transmembrane region" description="Helical" evidence="1">
    <location>
        <begin position="459"/>
        <end position="480"/>
    </location>
</feature>
<feature type="transmembrane region" description="Helical" evidence="1">
    <location>
        <begin position="295"/>
        <end position="317"/>
    </location>
</feature>
<feature type="transmembrane region" description="Helical" evidence="1">
    <location>
        <begin position="20"/>
        <end position="42"/>
    </location>
</feature>
<feature type="transmembrane region" description="Helical" evidence="1">
    <location>
        <begin position="425"/>
        <end position="452"/>
    </location>
</feature>
<keyword evidence="3" id="KW-1185">Reference proteome</keyword>